<evidence type="ECO:0000256" key="1">
    <source>
        <dbReference type="SAM" id="Phobius"/>
    </source>
</evidence>
<gene>
    <name evidence="2" type="ORF">FYJ91_08635</name>
</gene>
<evidence type="ECO:0000313" key="2">
    <source>
        <dbReference type="EMBL" id="TZG27633.1"/>
    </source>
</evidence>
<sequence>MEAKTIGSAIGATSLAFGITDILAGKRFGRGIGAGAVEGGTLFRTVGTREVVTGAIGLAFPSSSIPVWTRFAADIADMAALGSVIARPNPKRAMAVTALAIVAGVALMDFLAARAIDRRTRAAA</sequence>
<proteinExistence type="predicted"/>
<dbReference type="Proteomes" id="UP000322077">
    <property type="component" value="Unassembled WGS sequence"/>
</dbReference>
<organism evidence="2 3">
    <name type="scientific">Sphingomonas montanisoli</name>
    <dbReference type="NCBI Taxonomy" id="2606412"/>
    <lineage>
        <taxon>Bacteria</taxon>
        <taxon>Pseudomonadati</taxon>
        <taxon>Pseudomonadota</taxon>
        <taxon>Alphaproteobacteria</taxon>
        <taxon>Sphingomonadales</taxon>
        <taxon>Sphingomonadaceae</taxon>
        <taxon>Sphingomonas</taxon>
    </lineage>
</organism>
<keyword evidence="3" id="KW-1185">Reference proteome</keyword>
<evidence type="ECO:0000313" key="3">
    <source>
        <dbReference type="Proteomes" id="UP000322077"/>
    </source>
</evidence>
<feature type="transmembrane region" description="Helical" evidence="1">
    <location>
        <begin position="93"/>
        <end position="112"/>
    </location>
</feature>
<evidence type="ECO:0008006" key="4">
    <source>
        <dbReference type="Google" id="ProtNLM"/>
    </source>
</evidence>
<accession>A0A5D9C8F0</accession>
<keyword evidence="1" id="KW-0812">Transmembrane</keyword>
<comment type="caution">
    <text evidence="2">The sequence shown here is derived from an EMBL/GenBank/DDBJ whole genome shotgun (WGS) entry which is preliminary data.</text>
</comment>
<dbReference type="AlphaFoldDB" id="A0A5D9C8F0"/>
<reference evidence="2 3" key="1">
    <citation type="submission" date="2019-08" db="EMBL/GenBank/DDBJ databases">
        <authorList>
            <person name="Wang G."/>
            <person name="Xu Z."/>
        </authorList>
    </citation>
    <scope>NUCLEOTIDE SEQUENCE [LARGE SCALE GENOMIC DNA]</scope>
    <source>
        <strain evidence="2 3">ZX</strain>
    </source>
</reference>
<keyword evidence="1" id="KW-1133">Transmembrane helix</keyword>
<protein>
    <recommendedName>
        <fullName evidence="4">DUF4267 domain-containing protein</fullName>
    </recommendedName>
</protein>
<keyword evidence="1" id="KW-0472">Membrane</keyword>
<dbReference type="RefSeq" id="WP_149521846.1">
    <property type="nucleotide sequence ID" value="NZ_VTOU01000002.1"/>
</dbReference>
<name>A0A5D9C8F0_9SPHN</name>
<dbReference type="EMBL" id="VTOU01000002">
    <property type="protein sequence ID" value="TZG27633.1"/>
    <property type="molecule type" value="Genomic_DNA"/>
</dbReference>